<gene>
    <name evidence="3" type="ordered locus">Caka_1284</name>
</gene>
<dbReference type="KEGG" id="caa:Caka_1284"/>
<dbReference type="eggNOG" id="COG0673">
    <property type="taxonomic scope" value="Bacteria"/>
</dbReference>
<dbReference type="InterPro" id="IPR006311">
    <property type="entry name" value="TAT_signal"/>
</dbReference>
<dbReference type="AlphaFoldDB" id="D5EIQ5"/>
<evidence type="ECO:0000313" key="4">
    <source>
        <dbReference type="Proteomes" id="UP000000925"/>
    </source>
</evidence>
<dbReference type="Gene3D" id="3.40.50.720">
    <property type="entry name" value="NAD(P)-binding Rossmann-like Domain"/>
    <property type="match status" value="1"/>
</dbReference>
<feature type="domain" description="Gfo/Idh/MocA-like oxidoreductase bacterial type C-terminal" evidence="2">
    <location>
        <begin position="203"/>
        <end position="265"/>
    </location>
</feature>
<dbReference type="Pfam" id="PF01408">
    <property type="entry name" value="GFO_IDH_MocA"/>
    <property type="match status" value="1"/>
</dbReference>
<dbReference type="Gene3D" id="3.30.360.10">
    <property type="entry name" value="Dihydrodipicolinate Reductase, domain 2"/>
    <property type="match status" value="1"/>
</dbReference>
<keyword evidence="4" id="KW-1185">Reference proteome</keyword>
<dbReference type="EMBL" id="CP001998">
    <property type="protein sequence ID" value="ADE54304.1"/>
    <property type="molecule type" value="Genomic_DNA"/>
</dbReference>
<reference evidence="3 4" key="1">
    <citation type="journal article" date="2010" name="Stand. Genomic Sci.">
        <title>Complete genome sequence of Coraliomargarita akajimensis type strain (04OKA010-24).</title>
        <authorList>
            <person name="Mavromatis K."/>
            <person name="Abt B."/>
            <person name="Brambilla E."/>
            <person name="Lapidus A."/>
            <person name="Copeland A."/>
            <person name="Deshpande S."/>
            <person name="Nolan M."/>
            <person name="Lucas S."/>
            <person name="Tice H."/>
            <person name="Cheng J.F."/>
            <person name="Han C."/>
            <person name="Detter J.C."/>
            <person name="Woyke T."/>
            <person name="Goodwin L."/>
            <person name="Pitluck S."/>
            <person name="Held B."/>
            <person name="Brettin T."/>
            <person name="Tapia R."/>
            <person name="Ivanova N."/>
            <person name="Mikhailova N."/>
            <person name="Pati A."/>
            <person name="Liolios K."/>
            <person name="Chen A."/>
            <person name="Palaniappan K."/>
            <person name="Land M."/>
            <person name="Hauser L."/>
            <person name="Chang Y.J."/>
            <person name="Jeffries C.D."/>
            <person name="Rohde M."/>
            <person name="Goker M."/>
            <person name="Bristow J."/>
            <person name="Eisen J.A."/>
            <person name="Markowitz V."/>
            <person name="Hugenholtz P."/>
            <person name="Klenk H.P."/>
            <person name="Kyrpides N.C."/>
        </authorList>
    </citation>
    <scope>NUCLEOTIDE SEQUENCE [LARGE SCALE GENOMIC DNA]</scope>
    <source>
        <strain evidence="4">DSM 45221 / IAM 15411 / JCM 23193 / KCTC 12865</strain>
    </source>
</reference>
<dbReference type="InterPro" id="IPR019546">
    <property type="entry name" value="TAT_signal_bac_arc"/>
</dbReference>
<dbReference type="InterPro" id="IPR043906">
    <property type="entry name" value="Gfo/Idh/MocA_OxRdtase_bact_C"/>
</dbReference>
<dbReference type="PANTHER" id="PTHR43818">
    <property type="entry name" value="BCDNA.GH03377"/>
    <property type="match status" value="1"/>
</dbReference>
<dbReference type="InterPro" id="IPR036291">
    <property type="entry name" value="NAD(P)-bd_dom_sf"/>
</dbReference>
<dbReference type="Proteomes" id="UP000000925">
    <property type="component" value="Chromosome"/>
</dbReference>
<dbReference type="SUPFAM" id="SSF51735">
    <property type="entry name" value="NAD(P)-binding Rossmann-fold domains"/>
    <property type="match status" value="1"/>
</dbReference>
<evidence type="ECO:0000259" key="1">
    <source>
        <dbReference type="Pfam" id="PF01408"/>
    </source>
</evidence>
<dbReference type="NCBIfam" id="TIGR01409">
    <property type="entry name" value="TAT_signal_seq"/>
    <property type="match status" value="1"/>
</dbReference>
<dbReference type="HOGENOM" id="CLU_023194_24_0_0"/>
<evidence type="ECO:0000259" key="2">
    <source>
        <dbReference type="Pfam" id="PF19051"/>
    </source>
</evidence>
<protein>
    <submittedName>
        <fullName evidence="3">Oxidoreductase domain protein</fullName>
    </submittedName>
</protein>
<dbReference type="InterPro" id="IPR050463">
    <property type="entry name" value="Gfo/Idh/MocA_oxidrdct_glycsds"/>
</dbReference>
<dbReference type="InterPro" id="IPR000683">
    <property type="entry name" value="Gfo/Idh/MocA-like_OxRdtase_N"/>
</dbReference>
<dbReference type="OrthoDB" id="9815825at2"/>
<dbReference type="SUPFAM" id="SSF55347">
    <property type="entry name" value="Glyceraldehyde-3-phosphate dehydrogenase-like, C-terminal domain"/>
    <property type="match status" value="1"/>
</dbReference>
<dbReference type="GO" id="GO:0000166">
    <property type="term" value="F:nucleotide binding"/>
    <property type="evidence" value="ECO:0007669"/>
    <property type="project" value="InterPro"/>
</dbReference>
<name>D5EIQ5_CORAD</name>
<feature type="domain" description="Gfo/Idh/MocA-like oxidoreductase N-terminal" evidence="1">
    <location>
        <begin position="44"/>
        <end position="161"/>
    </location>
</feature>
<sequence length="450" mass="50128">MKHKDSRRQFLKTAAGATALIGFPTIIPSSVLGSNGNVAPSNRVNVGLIGCGRRSGVGNEYNMVKQSQLVAVCDPVKWRREAKAAEWNVPDSYNDFRDLLARDDIDAVHVVTPDHWHVPISLAAARAGKDIYCEKPLGISIEQDLAARQIVEKYDRVFQYGTQQRSMQHLRMGIELVLNGHIGEVKEVYVWAPQGANGGKPGPELPVPEGFDYDLWLGPAPMAPFCEDRCSPHGPPKGSYFVYDYTIGMLGGWGSHPMDQFQWWADAEALGIPDEYKASGVVASGGLYDTVYHWDLEASYKQGLKLHFLDNTTARKQGRVPLAEAEMKRLDKFKNCTVFIGDSGWVAISREGLVTSTPELRRMAKNPGERRLVESQWHPINFIDSVRKREQPVSTLDSAVRSDIICHLTDISIRTGERLGWDHRQDTLIGSQTAASMMTRPMRAPWSLDA</sequence>
<accession>D5EIQ5</accession>
<organism evidence="3 4">
    <name type="scientific">Coraliomargarita akajimensis (strain DSM 45221 / IAM 15411 / JCM 23193 / KCTC 12865 / 04OKA010-24)</name>
    <dbReference type="NCBI Taxonomy" id="583355"/>
    <lineage>
        <taxon>Bacteria</taxon>
        <taxon>Pseudomonadati</taxon>
        <taxon>Verrucomicrobiota</taxon>
        <taxon>Opitutia</taxon>
        <taxon>Puniceicoccales</taxon>
        <taxon>Coraliomargaritaceae</taxon>
        <taxon>Coraliomargarita</taxon>
    </lineage>
</organism>
<feature type="domain" description="Gfo/Idh/MocA-like oxidoreductase bacterial type C-terminal" evidence="2">
    <location>
        <begin position="374"/>
        <end position="447"/>
    </location>
</feature>
<dbReference type="STRING" id="583355.Caka_1284"/>
<dbReference type="Pfam" id="PF19051">
    <property type="entry name" value="GFO_IDH_MocA_C2"/>
    <property type="match status" value="2"/>
</dbReference>
<dbReference type="RefSeq" id="WP_013043026.1">
    <property type="nucleotide sequence ID" value="NC_014008.1"/>
</dbReference>
<evidence type="ECO:0000313" key="3">
    <source>
        <dbReference type="EMBL" id="ADE54304.1"/>
    </source>
</evidence>
<proteinExistence type="predicted"/>
<dbReference type="PANTHER" id="PTHR43818:SF5">
    <property type="entry name" value="OXIDOREDUCTASE FAMILY PROTEIN"/>
    <property type="match status" value="1"/>
</dbReference>
<dbReference type="PROSITE" id="PS51318">
    <property type="entry name" value="TAT"/>
    <property type="match status" value="1"/>
</dbReference>